<protein>
    <recommendedName>
        <fullName evidence="3">NERD domain-containing protein</fullName>
    </recommendedName>
</protein>
<evidence type="ECO:0008006" key="3">
    <source>
        <dbReference type="Google" id="ProtNLM"/>
    </source>
</evidence>
<gene>
    <name evidence="1" type="ORF">MUN86_15000</name>
</gene>
<keyword evidence="2" id="KW-1185">Reference proteome</keyword>
<accession>A0ABY4G2R9</accession>
<name>A0ABY4G2R9_9BACT</name>
<sequence>MSNSSIKEKSKKPFLPASSINYSTICRVITEAWPEGIVHETSDLNQVKSFHNKSFDKLRAEFDSILNRCHPASWALEAYRQIAVWTMIYHMPKSDVAKLVGESSELAPIGRYGWRYVTEKAIEKLNGKFTFKKLKPDEQDLNDMFTVLAGMITSSESSNFLHHLKDILKSSYLVFSPSTIQDGFIIRDNKDRALYKNIASYLTSDGHSRSDNPISPHNPVLLAKIDSFLSDNFKFTLEIASKLSIDILEKICGPISAEILVQPYEEAIDFIVSASGISRESVKGFLEFIALNASHPFYEPRDFLRKSQSVRLLNYCGIVLNLSDNLEAIYDDATASHVSITSSKTHLIISPTAISEWLNTFIYKLVSGQRSDLKKYKGSAVELAEIERYYHEDIFEQETKKLLESNNYMCIINLKKVNKKDLSCGEIDIIAFDRDANAMLVIECKNLATIVDARGMGQVINDHFNQKKYHYKFLKKIDWVLNNYHSVASVFKLQHGIDLKPGYSINQIFVTSSPNVVKFLVSEYWVMTFFELRAWLNKNK</sequence>
<organism evidence="1 2">
    <name type="scientific">Hymenobacter volaticus</name>
    <dbReference type="NCBI Taxonomy" id="2932254"/>
    <lineage>
        <taxon>Bacteria</taxon>
        <taxon>Pseudomonadati</taxon>
        <taxon>Bacteroidota</taxon>
        <taxon>Cytophagia</taxon>
        <taxon>Cytophagales</taxon>
        <taxon>Hymenobacteraceae</taxon>
        <taxon>Hymenobacter</taxon>
    </lineage>
</organism>
<proteinExistence type="predicted"/>
<dbReference type="EMBL" id="CP095061">
    <property type="protein sequence ID" value="UOQ64869.1"/>
    <property type="molecule type" value="Genomic_DNA"/>
</dbReference>
<reference evidence="1" key="1">
    <citation type="submission" date="2022-04" db="EMBL/GenBank/DDBJ databases">
        <title>Hymenobacter sp. isolated from the air.</title>
        <authorList>
            <person name="Won M."/>
            <person name="Lee C.-M."/>
            <person name="Woen H.-Y."/>
            <person name="Kwon S.-W."/>
        </authorList>
    </citation>
    <scope>NUCLEOTIDE SEQUENCE</scope>
    <source>
        <strain evidence="1">5420S-77</strain>
    </source>
</reference>
<evidence type="ECO:0000313" key="2">
    <source>
        <dbReference type="Proteomes" id="UP000830401"/>
    </source>
</evidence>
<dbReference type="SUPFAM" id="SSF52980">
    <property type="entry name" value="Restriction endonuclease-like"/>
    <property type="match status" value="1"/>
</dbReference>
<dbReference type="RefSeq" id="WP_245118879.1">
    <property type="nucleotide sequence ID" value="NZ_CP095061.1"/>
</dbReference>
<dbReference type="Proteomes" id="UP000830401">
    <property type="component" value="Chromosome"/>
</dbReference>
<dbReference type="InterPro" id="IPR011335">
    <property type="entry name" value="Restrct_endonuc-II-like"/>
</dbReference>
<evidence type="ECO:0000313" key="1">
    <source>
        <dbReference type="EMBL" id="UOQ64869.1"/>
    </source>
</evidence>